<keyword evidence="3" id="KW-1185">Reference proteome</keyword>
<gene>
    <name evidence="2" type="ORF">PIB30_082112</name>
</gene>
<reference evidence="2 3" key="1">
    <citation type="journal article" date="2023" name="Plants (Basel)">
        <title>Bridging the Gap: Combining Genomics and Transcriptomics Approaches to Understand Stylosanthes scabra, an Orphan Legume from the Brazilian Caatinga.</title>
        <authorList>
            <person name="Ferreira-Neto J.R.C."/>
            <person name="da Silva M.D."/>
            <person name="Binneck E."/>
            <person name="de Melo N.F."/>
            <person name="da Silva R.H."/>
            <person name="de Melo A.L.T.M."/>
            <person name="Pandolfi V."/>
            <person name="Bustamante F.O."/>
            <person name="Brasileiro-Vidal A.C."/>
            <person name="Benko-Iseppon A.M."/>
        </authorList>
    </citation>
    <scope>NUCLEOTIDE SEQUENCE [LARGE SCALE GENOMIC DNA]</scope>
    <source>
        <tissue evidence="2">Leaves</tissue>
    </source>
</reference>
<proteinExistence type="predicted"/>
<feature type="region of interest" description="Disordered" evidence="1">
    <location>
        <begin position="97"/>
        <end position="163"/>
    </location>
</feature>
<evidence type="ECO:0000313" key="2">
    <source>
        <dbReference type="EMBL" id="MED6151402.1"/>
    </source>
</evidence>
<protein>
    <submittedName>
        <fullName evidence="2">Uncharacterized protein</fullName>
    </submittedName>
</protein>
<evidence type="ECO:0000256" key="1">
    <source>
        <dbReference type="SAM" id="MobiDB-lite"/>
    </source>
</evidence>
<feature type="compositionally biased region" description="Polar residues" evidence="1">
    <location>
        <begin position="122"/>
        <end position="150"/>
    </location>
</feature>
<sequence>MPKFYTRKRDPVEDLIEGEKLKKTFWVTCNKCREKGHNFKACKGVPANPNWKPNTRKNRRGALSSGVAVEIQISKSASPLEAFKMRRKIFNDNIVVGSTPNSSSTPSSITPTSIQDGGIGGTSQNPAPTATQQTVPVSNAETEAPRQTETAKPATAEPSKEIKCKPTRAPSIVWAHFSKSFENQATSNYCENSMYAIVLVMVPQTCINI</sequence>
<accession>A0ABU6TRF2</accession>
<name>A0ABU6TRF2_9FABA</name>
<comment type="caution">
    <text evidence="2">The sequence shown here is derived from an EMBL/GenBank/DDBJ whole genome shotgun (WGS) entry which is preliminary data.</text>
</comment>
<feature type="compositionally biased region" description="Low complexity" evidence="1">
    <location>
        <begin position="98"/>
        <end position="114"/>
    </location>
</feature>
<dbReference type="Proteomes" id="UP001341840">
    <property type="component" value="Unassembled WGS sequence"/>
</dbReference>
<organism evidence="2 3">
    <name type="scientific">Stylosanthes scabra</name>
    <dbReference type="NCBI Taxonomy" id="79078"/>
    <lineage>
        <taxon>Eukaryota</taxon>
        <taxon>Viridiplantae</taxon>
        <taxon>Streptophyta</taxon>
        <taxon>Embryophyta</taxon>
        <taxon>Tracheophyta</taxon>
        <taxon>Spermatophyta</taxon>
        <taxon>Magnoliopsida</taxon>
        <taxon>eudicotyledons</taxon>
        <taxon>Gunneridae</taxon>
        <taxon>Pentapetalae</taxon>
        <taxon>rosids</taxon>
        <taxon>fabids</taxon>
        <taxon>Fabales</taxon>
        <taxon>Fabaceae</taxon>
        <taxon>Papilionoideae</taxon>
        <taxon>50 kb inversion clade</taxon>
        <taxon>dalbergioids sensu lato</taxon>
        <taxon>Dalbergieae</taxon>
        <taxon>Pterocarpus clade</taxon>
        <taxon>Stylosanthes</taxon>
    </lineage>
</organism>
<dbReference type="EMBL" id="JASCZI010091872">
    <property type="protein sequence ID" value="MED6151402.1"/>
    <property type="molecule type" value="Genomic_DNA"/>
</dbReference>
<evidence type="ECO:0000313" key="3">
    <source>
        <dbReference type="Proteomes" id="UP001341840"/>
    </source>
</evidence>